<name>A0A1H0EE19_9BACT</name>
<protein>
    <submittedName>
        <fullName evidence="1">Uncharacterized protein</fullName>
    </submittedName>
</protein>
<proteinExistence type="predicted"/>
<gene>
    <name evidence="1" type="ORF">SAMN04487900_103123</name>
</gene>
<accession>A0A1H0EE19</accession>
<dbReference type="RefSeq" id="WP_091851967.1">
    <property type="nucleotide sequence ID" value="NZ_FNIW01000003.1"/>
</dbReference>
<dbReference type="Proteomes" id="UP000199134">
    <property type="component" value="Unassembled WGS sequence"/>
</dbReference>
<sequence>MIIKIQNKMDAVSVEVGLTKRNILNNEAELLGDEADGICEMAMAILELHPRFKEIVINTELTDDGEDNH</sequence>
<evidence type="ECO:0000313" key="1">
    <source>
        <dbReference type="EMBL" id="SDN80674.1"/>
    </source>
</evidence>
<organism evidence="1 2">
    <name type="scientific">Prevotella communis</name>
    <dbReference type="NCBI Taxonomy" id="2913614"/>
    <lineage>
        <taxon>Bacteria</taxon>
        <taxon>Pseudomonadati</taxon>
        <taxon>Bacteroidota</taxon>
        <taxon>Bacteroidia</taxon>
        <taxon>Bacteroidales</taxon>
        <taxon>Prevotellaceae</taxon>
        <taxon>Prevotella</taxon>
    </lineage>
</organism>
<dbReference type="EMBL" id="FNIW01000003">
    <property type="protein sequence ID" value="SDN80674.1"/>
    <property type="molecule type" value="Genomic_DNA"/>
</dbReference>
<comment type="caution">
    <text evidence="1">The sequence shown here is derived from an EMBL/GenBank/DDBJ whole genome shotgun (WGS) entry which is preliminary data.</text>
</comment>
<dbReference type="AlphaFoldDB" id="A0A1H0EE19"/>
<reference evidence="2" key="1">
    <citation type="submission" date="2016-10" db="EMBL/GenBank/DDBJ databases">
        <authorList>
            <person name="de Groot N.N."/>
        </authorList>
    </citation>
    <scope>NUCLEOTIDE SEQUENCE [LARGE SCALE GENOMIC DNA]</scope>
    <source>
        <strain evidence="2">BP1-145</strain>
    </source>
</reference>
<evidence type="ECO:0000313" key="2">
    <source>
        <dbReference type="Proteomes" id="UP000199134"/>
    </source>
</evidence>